<evidence type="ECO:0000313" key="2">
    <source>
        <dbReference type="EMBL" id="GIO38115.1"/>
    </source>
</evidence>
<dbReference type="SMART" id="SM00530">
    <property type="entry name" value="HTH_XRE"/>
    <property type="match status" value="1"/>
</dbReference>
<dbReference type="Gene3D" id="1.10.260.40">
    <property type="entry name" value="lambda repressor-like DNA-binding domains"/>
    <property type="match status" value="1"/>
</dbReference>
<dbReference type="GO" id="GO:0003677">
    <property type="term" value="F:DNA binding"/>
    <property type="evidence" value="ECO:0007669"/>
    <property type="project" value="InterPro"/>
</dbReference>
<name>A0A919XWD5_9BACL</name>
<dbReference type="EMBL" id="BORR01000010">
    <property type="protein sequence ID" value="GIO38115.1"/>
    <property type="molecule type" value="Genomic_DNA"/>
</dbReference>
<dbReference type="Proteomes" id="UP000681162">
    <property type="component" value="Unassembled WGS sequence"/>
</dbReference>
<dbReference type="InterPro" id="IPR010982">
    <property type="entry name" value="Lambda_DNA-bd_dom_sf"/>
</dbReference>
<feature type="domain" description="HTH cro/C1-type" evidence="1">
    <location>
        <begin position="33"/>
        <end position="87"/>
    </location>
</feature>
<dbReference type="Gene3D" id="1.25.40.10">
    <property type="entry name" value="Tetratricopeptide repeat domain"/>
    <property type="match status" value="1"/>
</dbReference>
<dbReference type="SUPFAM" id="SSF47413">
    <property type="entry name" value="lambda repressor-like DNA-binding domains"/>
    <property type="match status" value="1"/>
</dbReference>
<comment type="caution">
    <text evidence="2">The sequence shown here is derived from an EMBL/GenBank/DDBJ whole genome shotgun (WGS) entry which is preliminary data.</text>
</comment>
<gene>
    <name evidence="2" type="ORF">J41TS12_29760</name>
</gene>
<dbReference type="SUPFAM" id="SSF81901">
    <property type="entry name" value="HCP-like"/>
    <property type="match status" value="1"/>
</dbReference>
<dbReference type="Pfam" id="PF01381">
    <property type="entry name" value="HTH_3"/>
    <property type="match status" value="1"/>
</dbReference>
<dbReference type="RefSeq" id="WP_249413055.1">
    <property type="nucleotide sequence ID" value="NZ_BORR01000010.1"/>
</dbReference>
<keyword evidence="3" id="KW-1185">Reference proteome</keyword>
<proteinExistence type="predicted"/>
<evidence type="ECO:0000313" key="3">
    <source>
        <dbReference type="Proteomes" id="UP000681162"/>
    </source>
</evidence>
<reference evidence="2 3" key="1">
    <citation type="submission" date="2021-03" db="EMBL/GenBank/DDBJ databases">
        <title>Antimicrobial resistance genes in bacteria isolated from Japanese honey, and their potential for conferring macrolide and lincosamide resistance in the American foulbrood pathogen Paenibacillus larvae.</title>
        <authorList>
            <person name="Okamoto M."/>
            <person name="Kumagai M."/>
            <person name="Kanamori H."/>
            <person name="Takamatsu D."/>
        </authorList>
    </citation>
    <scope>NUCLEOTIDE SEQUENCE [LARGE SCALE GENOMIC DNA]</scope>
    <source>
        <strain evidence="2 3">J41TS12</strain>
    </source>
</reference>
<accession>A0A919XWD5</accession>
<dbReference type="InterPro" id="IPR011990">
    <property type="entry name" value="TPR-like_helical_dom_sf"/>
</dbReference>
<dbReference type="PROSITE" id="PS50943">
    <property type="entry name" value="HTH_CROC1"/>
    <property type="match status" value="1"/>
</dbReference>
<sequence length="481" mass="56223">MTTIQKLDIIEILEILIGVVVSMDSATTITTRLNDYMKQEGLSLSQFAQKIGLNIGTLSYILNGNRTLSIEQLDLITECMGLAKGYFYNQYFEEVLVESTPNWRRIKPFIYGCAEIGNWDLIHKAVQLLLDTLVYSSHLFDVAEDFYKSGKKEAAIILYENVALSERNQHSERLALCQYRLFICKLGNDQEKNYQAAIQFELFVDRLDEYDQLEALKNLANTYRSLRRWDKVEETAEKLKNKAEILYQRTTKYNHQDYKLTTPLFTYIAYSNLLLGSVFEIKKDYERAMQYISLYANLDWVREDDKDTLIWKEKFYAWAKMNTMVTKLSAGDFSVLPEYIQYLESNKDERLLSLLNIIEAANRYHYNVDSILERFDISSIVKSEYSNDVYTKQTIEERLARLYFELADYYLSKGLYKNGFKYLVDSLNKSASINEKTCIIKCVGLFESLREKCDKALIEAYQKLITEVYNNEKKTGSTIYV</sequence>
<organism evidence="2 3">
    <name type="scientific">Paenibacillus antibioticophila</name>
    <dbReference type="NCBI Taxonomy" id="1274374"/>
    <lineage>
        <taxon>Bacteria</taxon>
        <taxon>Bacillati</taxon>
        <taxon>Bacillota</taxon>
        <taxon>Bacilli</taxon>
        <taxon>Bacillales</taxon>
        <taxon>Paenibacillaceae</taxon>
        <taxon>Paenibacillus</taxon>
    </lineage>
</organism>
<dbReference type="InterPro" id="IPR001387">
    <property type="entry name" value="Cro/C1-type_HTH"/>
</dbReference>
<protein>
    <recommendedName>
        <fullName evidence="1">HTH cro/C1-type domain-containing protein</fullName>
    </recommendedName>
</protein>
<dbReference type="AlphaFoldDB" id="A0A919XWD5"/>
<evidence type="ECO:0000259" key="1">
    <source>
        <dbReference type="PROSITE" id="PS50943"/>
    </source>
</evidence>
<dbReference type="CDD" id="cd00093">
    <property type="entry name" value="HTH_XRE"/>
    <property type="match status" value="1"/>
</dbReference>